<name>A0A8S0S5E3_OLEEU</name>
<dbReference type="Gramene" id="OE9A029341T1">
    <property type="protein sequence ID" value="OE9A029341C1"/>
    <property type="gene ID" value="OE9A029341"/>
</dbReference>
<comment type="caution">
    <text evidence="1">The sequence shown here is derived from an EMBL/GenBank/DDBJ whole genome shotgun (WGS) entry which is preliminary data.</text>
</comment>
<sequence>MTSPAIVKINLTATTINHQPLPPPSTTTKKSNAIKVQEKSHCHHCPQPPTPSTTTVHYLYHHYHHHRPQLSTPSIARKNNQQHNQNWFVDSRLDSALLARNWGGGPRPWVASSAPNIMVEGSEFAVAKNSASSRCDAASASPPYTGASTDDLPSYSASPFVVGVILRSRRPR</sequence>
<evidence type="ECO:0000313" key="2">
    <source>
        <dbReference type="Proteomes" id="UP000594638"/>
    </source>
</evidence>
<evidence type="ECO:0000313" key="1">
    <source>
        <dbReference type="EMBL" id="CAA2986464.1"/>
    </source>
</evidence>
<proteinExistence type="predicted"/>
<accession>A0A8S0S5E3</accession>
<protein>
    <submittedName>
        <fullName evidence="1">Uncharacterized protein</fullName>
    </submittedName>
</protein>
<dbReference type="EMBL" id="CACTIH010003862">
    <property type="protein sequence ID" value="CAA2986464.1"/>
    <property type="molecule type" value="Genomic_DNA"/>
</dbReference>
<reference evidence="1 2" key="1">
    <citation type="submission" date="2019-12" db="EMBL/GenBank/DDBJ databases">
        <authorList>
            <person name="Alioto T."/>
            <person name="Alioto T."/>
            <person name="Gomez Garrido J."/>
        </authorList>
    </citation>
    <scope>NUCLEOTIDE SEQUENCE [LARGE SCALE GENOMIC DNA]</scope>
</reference>
<dbReference type="AlphaFoldDB" id="A0A8S0S5E3"/>
<organism evidence="1 2">
    <name type="scientific">Olea europaea subsp. europaea</name>
    <dbReference type="NCBI Taxonomy" id="158383"/>
    <lineage>
        <taxon>Eukaryota</taxon>
        <taxon>Viridiplantae</taxon>
        <taxon>Streptophyta</taxon>
        <taxon>Embryophyta</taxon>
        <taxon>Tracheophyta</taxon>
        <taxon>Spermatophyta</taxon>
        <taxon>Magnoliopsida</taxon>
        <taxon>eudicotyledons</taxon>
        <taxon>Gunneridae</taxon>
        <taxon>Pentapetalae</taxon>
        <taxon>asterids</taxon>
        <taxon>lamiids</taxon>
        <taxon>Lamiales</taxon>
        <taxon>Oleaceae</taxon>
        <taxon>Oleeae</taxon>
        <taxon>Olea</taxon>
    </lineage>
</organism>
<dbReference type="Proteomes" id="UP000594638">
    <property type="component" value="Unassembled WGS sequence"/>
</dbReference>
<keyword evidence="2" id="KW-1185">Reference proteome</keyword>
<gene>
    <name evidence="1" type="ORF">OLEA9_A029341</name>
</gene>